<accession>A0ABT0ZAR4</accession>
<dbReference type="EMBL" id="JAMWMR010000005">
    <property type="protein sequence ID" value="MCN9240862.1"/>
    <property type="molecule type" value="Genomic_DNA"/>
</dbReference>
<gene>
    <name evidence="3" type="ORF">NGF19_08655</name>
</gene>
<protein>
    <submittedName>
        <fullName evidence="3">Uncharacterized protein</fullName>
    </submittedName>
</protein>
<reference evidence="3 4" key="1">
    <citation type="submission" date="2022-05" db="EMBL/GenBank/DDBJ databases">
        <title>Streptomyces sp. nov. RY43-2 isolated from soil of a peat swamp forest.</title>
        <authorList>
            <person name="Kanchanasin P."/>
            <person name="Tanasupawat S."/>
            <person name="Phongsopitanun W."/>
        </authorList>
    </citation>
    <scope>NUCLEOTIDE SEQUENCE [LARGE SCALE GENOMIC DNA]</scope>
    <source>
        <strain evidence="3 4">RY43-2</strain>
    </source>
</reference>
<proteinExistence type="predicted"/>
<keyword evidence="4" id="KW-1185">Reference proteome</keyword>
<comment type="caution">
    <text evidence="3">The sequence shown here is derived from an EMBL/GenBank/DDBJ whole genome shotgun (WGS) entry which is preliminary data.</text>
</comment>
<sequence>MFLDPTPELAQLHLAVRVIIYGAVILGGWGAYSAGRRATVWGKRHRAPVVHPLEGLLGEQYLLYLRPFAVDRELAQAPPEAPGLWSNRVLEVPGLTSEEFLIKQFTGCGRVVAIGRPGERLPLLGAERGYLPLHHWQHTVSKLIQGAHGVLMFVAPGPGTVWEYTEALRTTSPERLVLMVGCSTEEFDAFRAAARQRYAERTVTESGEAWAPLPDLPECPREPRASRREWEMPLRAFITFDANWRPQVHPFKVMAKPMRNFRTVRRVVSSQVHPVLAPLAALPRRPWPPDQGISLPLEDVPEPPRRPLLGSALPQQGFGRRGRRPRRP</sequence>
<dbReference type="Proteomes" id="UP001523219">
    <property type="component" value="Unassembled WGS sequence"/>
</dbReference>
<evidence type="ECO:0000256" key="2">
    <source>
        <dbReference type="SAM" id="Phobius"/>
    </source>
</evidence>
<organism evidence="3 4">
    <name type="scientific">Streptomyces macrolidinus</name>
    <dbReference type="NCBI Taxonomy" id="2952607"/>
    <lineage>
        <taxon>Bacteria</taxon>
        <taxon>Bacillati</taxon>
        <taxon>Actinomycetota</taxon>
        <taxon>Actinomycetes</taxon>
        <taxon>Kitasatosporales</taxon>
        <taxon>Streptomycetaceae</taxon>
        <taxon>Streptomyces</taxon>
    </lineage>
</organism>
<name>A0ABT0ZAR4_9ACTN</name>
<evidence type="ECO:0000313" key="3">
    <source>
        <dbReference type="EMBL" id="MCN9240862.1"/>
    </source>
</evidence>
<feature type="transmembrane region" description="Helical" evidence="2">
    <location>
        <begin position="12"/>
        <end position="34"/>
    </location>
</feature>
<evidence type="ECO:0000256" key="1">
    <source>
        <dbReference type="SAM" id="MobiDB-lite"/>
    </source>
</evidence>
<keyword evidence="2" id="KW-0812">Transmembrane</keyword>
<feature type="region of interest" description="Disordered" evidence="1">
    <location>
        <begin position="290"/>
        <end position="328"/>
    </location>
</feature>
<evidence type="ECO:0000313" key="4">
    <source>
        <dbReference type="Proteomes" id="UP001523219"/>
    </source>
</evidence>
<keyword evidence="2" id="KW-0472">Membrane</keyword>
<keyword evidence="2" id="KW-1133">Transmembrane helix</keyword>
<dbReference type="RefSeq" id="WP_252423719.1">
    <property type="nucleotide sequence ID" value="NZ_JAMWMR010000005.1"/>
</dbReference>